<dbReference type="Proteomes" id="UP000646827">
    <property type="component" value="Unassembled WGS sequence"/>
</dbReference>
<protein>
    <recommendedName>
        <fullName evidence="1">Helitron helicase-like domain-containing protein</fullName>
    </recommendedName>
</protein>
<dbReference type="OrthoDB" id="2276331at2759"/>
<dbReference type="PANTHER" id="PTHR10492:SF57">
    <property type="entry name" value="ATP-DEPENDENT DNA HELICASE"/>
    <property type="match status" value="1"/>
</dbReference>
<dbReference type="AlphaFoldDB" id="A0A8H7RRB2"/>
<reference evidence="2 3" key="1">
    <citation type="submission" date="2020-12" db="EMBL/GenBank/DDBJ databases">
        <title>Metabolic potential, ecology and presence of endohyphal bacteria is reflected in genomic diversity of Mucoromycotina.</title>
        <authorList>
            <person name="Muszewska A."/>
            <person name="Okrasinska A."/>
            <person name="Steczkiewicz K."/>
            <person name="Drgas O."/>
            <person name="Orlowska M."/>
            <person name="Perlinska-Lenart U."/>
            <person name="Aleksandrzak-Piekarczyk T."/>
            <person name="Szatraj K."/>
            <person name="Zielenkiewicz U."/>
            <person name="Pilsyk S."/>
            <person name="Malc E."/>
            <person name="Mieczkowski P."/>
            <person name="Kruszewska J.S."/>
            <person name="Biernat P."/>
            <person name="Pawlowska J."/>
        </authorList>
    </citation>
    <scope>NUCLEOTIDE SEQUENCE [LARGE SCALE GENOMIC DNA]</scope>
    <source>
        <strain evidence="2 3">CBS 142.35</strain>
    </source>
</reference>
<dbReference type="PANTHER" id="PTHR10492">
    <property type="match status" value="1"/>
</dbReference>
<evidence type="ECO:0000313" key="3">
    <source>
        <dbReference type="Proteomes" id="UP000646827"/>
    </source>
</evidence>
<dbReference type="InterPro" id="IPR025476">
    <property type="entry name" value="Helitron_helicase-like"/>
</dbReference>
<keyword evidence="3" id="KW-1185">Reference proteome</keyword>
<evidence type="ECO:0000259" key="1">
    <source>
        <dbReference type="Pfam" id="PF14214"/>
    </source>
</evidence>
<gene>
    <name evidence="2" type="ORF">INT45_004237</name>
</gene>
<dbReference type="Pfam" id="PF14214">
    <property type="entry name" value="Helitron_like_N"/>
    <property type="match status" value="1"/>
</dbReference>
<feature type="domain" description="Helitron helicase-like" evidence="1">
    <location>
        <begin position="1"/>
        <end position="72"/>
    </location>
</feature>
<comment type="caution">
    <text evidence="2">The sequence shown here is derived from an EMBL/GenBank/DDBJ whole genome shotgun (WGS) entry which is preliminary data.</text>
</comment>
<proteinExistence type="predicted"/>
<dbReference type="EMBL" id="JAEPRB010000534">
    <property type="protein sequence ID" value="KAG2215260.1"/>
    <property type="molecule type" value="Genomic_DNA"/>
</dbReference>
<sequence>MTTNPRWPEIENALLPGQRASDRPDLTTRVFCLKLKELMDDLTKNMVLGKVIGHVHTVEFQKRGLPHAHILLILANKDKPQTGADCDDIVSVELPDAEQYPDAWATVERHMIHGPCGLLNPRSPCMEDGRCTKRFPKIFNDDTQMNEDGYPVYRRRNNGVYVVKQGNRIDDRWVVPHNVYLCTKYDSHINVEICTSIQSIKYVYKYVFKGHDRSSAAIIQRTGTNSEENEHTVHFEEGENPEAVVGRAHETTLTAWFQYNQQHLHAYQILYPDFPEQHVFVALERRWKLHERGFRGTIGRIYAVSPSEVQKYHLRLLLYHIPGATSFDDLCTINHGTPEQQLLPSFQAAAR</sequence>
<accession>A0A8H7RRB2</accession>
<name>A0A8H7RRB2_9FUNG</name>
<evidence type="ECO:0000313" key="2">
    <source>
        <dbReference type="EMBL" id="KAG2215260.1"/>
    </source>
</evidence>
<organism evidence="2 3">
    <name type="scientific">Circinella minor</name>
    <dbReference type="NCBI Taxonomy" id="1195481"/>
    <lineage>
        <taxon>Eukaryota</taxon>
        <taxon>Fungi</taxon>
        <taxon>Fungi incertae sedis</taxon>
        <taxon>Mucoromycota</taxon>
        <taxon>Mucoromycotina</taxon>
        <taxon>Mucoromycetes</taxon>
        <taxon>Mucorales</taxon>
        <taxon>Lichtheimiaceae</taxon>
        <taxon>Circinella</taxon>
    </lineage>
</organism>